<dbReference type="SUPFAM" id="SSF48371">
    <property type="entry name" value="ARM repeat"/>
    <property type="match status" value="1"/>
</dbReference>
<dbReference type="SMART" id="SM01140">
    <property type="entry name" value="Drf_GBD"/>
    <property type="match status" value="1"/>
</dbReference>
<dbReference type="InterPro" id="IPR011989">
    <property type="entry name" value="ARM-like"/>
</dbReference>
<dbReference type="OrthoDB" id="1104827at2759"/>
<dbReference type="Gene3D" id="1.25.10.10">
    <property type="entry name" value="Leucine-rich Repeat Variant"/>
    <property type="match status" value="1"/>
</dbReference>
<name>A0A0N5CLL7_THECL</name>
<dbReference type="GO" id="GO:0030036">
    <property type="term" value="P:actin cytoskeleton organization"/>
    <property type="evidence" value="ECO:0007669"/>
    <property type="project" value="InterPro"/>
</dbReference>
<dbReference type="WBParaSite" id="TCLT_0000100501-mRNA-1">
    <property type="protein sequence ID" value="TCLT_0000100501-mRNA-1"/>
    <property type="gene ID" value="TCLT_0000100501"/>
</dbReference>
<sequence length="192" mass="21875">MINALCCLPEIKSQRSSASGKNEIKIQTGYPQCPIFTLDPSKLEKNEVDTAFPRLLAELDLSPEKQRLLIDQPIEKKCLLLIEQTLIKAREVLEKFGIGDDRIAEKFLTLLKGPTLLDNDASLRVLEALYISLRTQSYSFVEKFLKLGGEEYLRSLLNDCRNTSNRENHANAILLCFRALLNSTVFFFSYNK</sequence>
<reference evidence="4" key="1">
    <citation type="submission" date="2017-02" db="UniProtKB">
        <authorList>
            <consortium name="WormBaseParasite"/>
        </authorList>
    </citation>
    <scope>IDENTIFICATION</scope>
</reference>
<dbReference type="InterPro" id="IPR010473">
    <property type="entry name" value="GTPase-bd"/>
</dbReference>
<dbReference type="STRING" id="103827.A0A0N5CLL7"/>
<dbReference type="InterPro" id="IPR016024">
    <property type="entry name" value="ARM-type_fold"/>
</dbReference>
<evidence type="ECO:0000313" key="2">
    <source>
        <dbReference type="EMBL" id="VDM96208.1"/>
    </source>
</evidence>
<keyword evidence="3" id="KW-1185">Reference proteome</keyword>
<organism evidence="4">
    <name type="scientific">Thelazia callipaeda</name>
    <name type="common">Oriental eyeworm</name>
    <name type="synonym">Parasitic nematode</name>
    <dbReference type="NCBI Taxonomy" id="103827"/>
    <lineage>
        <taxon>Eukaryota</taxon>
        <taxon>Metazoa</taxon>
        <taxon>Ecdysozoa</taxon>
        <taxon>Nematoda</taxon>
        <taxon>Chromadorea</taxon>
        <taxon>Rhabditida</taxon>
        <taxon>Spirurina</taxon>
        <taxon>Spiruromorpha</taxon>
        <taxon>Thelazioidea</taxon>
        <taxon>Thelaziidae</taxon>
        <taxon>Thelazia</taxon>
    </lineage>
</organism>
<evidence type="ECO:0000259" key="1">
    <source>
        <dbReference type="SMART" id="SM01140"/>
    </source>
</evidence>
<dbReference type="AlphaFoldDB" id="A0A0N5CLL7"/>
<dbReference type="Pfam" id="PF06371">
    <property type="entry name" value="Drf_GBD"/>
    <property type="match status" value="1"/>
</dbReference>
<dbReference type="EMBL" id="UYYF01000102">
    <property type="protein sequence ID" value="VDM96208.1"/>
    <property type="molecule type" value="Genomic_DNA"/>
</dbReference>
<dbReference type="OMA" id="QEMHDYS"/>
<evidence type="ECO:0000313" key="3">
    <source>
        <dbReference type="Proteomes" id="UP000276776"/>
    </source>
</evidence>
<gene>
    <name evidence="2" type="ORF">TCLT_LOCUS1006</name>
</gene>
<dbReference type="GO" id="GO:0031267">
    <property type="term" value="F:small GTPase binding"/>
    <property type="evidence" value="ECO:0007669"/>
    <property type="project" value="InterPro"/>
</dbReference>
<protein>
    <submittedName>
        <fullName evidence="4">Drf_GBD domain-containing protein</fullName>
    </submittedName>
</protein>
<accession>A0A0N5CLL7</accession>
<feature type="domain" description="Formin GTPase-binding" evidence="1">
    <location>
        <begin position="39"/>
        <end position="190"/>
    </location>
</feature>
<dbReference type="Proteomes" id="UP000276776">
    <property type="component" value="Unassembled WGS sequence"/>
</dbReference>
<dbReference type="GO" id="GO:0003779">
    <property type="term" value="F:actin binding"/>
    <property type="evidence" value="ECO:0007669"/>
    <property type="project" value="InterPro"/>
</dbReference>
<reference evidence="2 3" key="2">
    <citation type="submission" date="2018-11" db="EMBL/GenBank/DDBJ databases">
        <authorList>
            <consortium name="Pathogen Informatics"/>
        </authorList>
    </citation>
    <scope>NUCLEOTIDE SEQUENCE [LARGE SCALE GENOMIC DNA]</scope>
</reference>
<evidence type="ECO:0000313" key="4">
    <source>
        <dbReference type="WBParaSite" id="TCLT_0000100501-mRNA-1"/>
    </source>
</evidence>
<proteinExistence type="predicted"/>